<evidence type="ECO:0000313" key="4">
    <source>
        <dbReference type="Proteomes" id="UP000499080"/>
    </source>
</evidence>
<evidence type="ECO:0000313" key="2">
    <source>
        <dbReference type="EMBL" id="GBM35708.1"/>
    </source>
</evidence>
<feature type="transmembrane region" description="Helical" evidence="1">
    <location>
        <begin position="131"/>
        <end position="155"/>
    </location>
</feature>
<dbReference type="Proteomes" id="UP000499080">
    <property type="component" value="Unassembled WGS sequence"/>
</dbReference>
<dbReference type="AlphaFoldDB" id="A0A4Y2F587"/>
<proteinExistence type="predicted"/>
<name>A0A4Y2F587_ARAVE</name>
<protein>
    <submittedName>
        <fullName evidence="2">Uncharacterized protein</fullName>
    </submittedName>
</protein>
<keyword evidence="1" id="KW-0472">Membrane</keyword>
<reference evidence="2 4" key="1">
    <citation type="journal article" date="2019" name="Sci. Rep.">
        <title>Orb-weaving spider Araneus ventricosus genome elucidates the spidroin gene catalogue.</title>
        <authorList>
            <person name="Kono N."/>
            <person name="Nakamura H."/>
            <person name="Ohtoshi R."/>
            <person name="Moran D.A.P."/>
            <person name="Shinohara A."/>
            <person name="Yoshida Y."/>
            <person name="Fujiwara M."/>
            <person name="Mori M."/>
            <person name="Tomita M."/>
            <person name="Arakawa K."/>
        </authorList>
    </citation>
    <scope>NUCLEOTIDE SEQUENCE [LARGE SCALE GENOMIC DNA]</scope>
</reference>
<comment type="caution">
    <text evidence="2">The sequence shown here is derived from an EMBL/GenBank/DDBJ whole genome shotgun (WGS) entry which is preliminary data.</text>
</comment>
<evidence type="ECO:0000256" key="1">
    <source>
        <dbReference type="SAM" id="Phobius"/>
    </source>
</evidence>
<keyword evidence="1" id="KW-0812">Transmembrane</keyword>
<keyword evidence="1" id="KW-1133">Transmembrane helix</keyword>
<keyword evidence="4" id="KW-1185">Reference proteome</keyword>
<sequence>MPVSVRWCSDGTNASTAMINMGGINMYQALIDQLDLLESQFDDIRATKKALQEWMLNVPPVLPEEIEDEIGLFNDELESISLKFYKVLGNMNLAENANVEQFKDAFEAYAAGGTSLPDKYYRKLQLLKHKIVSILFINIYSAVRILLTYTLQYVYY</sequence>
<gene>
    <name evidence="3" type="ORF">AVEN_3141_1</name>
    <name evidence="2" type="ORF">AVEN_63869_1</name>
</gene>
<accession>A0A4Y2F587</accession>
<dbReference type="OrthoDB" id="6423392at2759"/>
<evidence type="ECO:0000313" key="3">
    <source>
        <dbReference type="EMBL" id="GBM36033.1"/>
    </source>
</evidence>
<organism evidence="2 4">
    <name type="scientific">Araneus ventricosus</name>
    <name type="common">Orbweaver spider</name>
    <name type="synonym">Epeira ventricosa</name>
    <dbReference type="NCBI Taxonomy" id="182803"/>
    <lineage>
        <taxon>Eukaryota</taxon>
        <taxon>Metazoa</taxon>
        <taxon>Ecdysozoa</taxon>
        <taxon>Arthropoda</taxon>
        <taxon>Chelicerata</taxon>
        <taxon>Arachnida</taxon>
        <taxon>Araneae</taxon>
        <taxon>Araneomorphae</taxon>
        <taxon>Entelegynae</taxon>
        <taxon>Araneoidea</taxon>
        <taxon>Araneidae</taxon>
        <taxon>Araneus</taxon>
    </lineage>
</organism>
<dbReference type="EMBL" id="BGPR01094777">
    <property type="protein sequence ID" value="GBM36033.1"/>
    <property type="molecule type" value="Genomic_DNA"/>
</dbReference>
<dbReference type="EMBL" id="BGPR01094690">
    <property type="protein sequence ID" value="GBM35708.1"/>
    <property type="molecule type" value="Genomic_DNA"/>
</dbReference>